<protein>
    <recommendedName>
        <fullName evidence="3">Periplasmic binding protein domain-containing protein</fullName>
    </recommendedName>
</protein>
<dbReference type="PANTHER" id="PTHR30036">
    <property type="entry name" value="D-XYLOSE-BINDING PERIPLASMIC PROTEIN"/>
    <property type="match status" value="1"/>
</dbReference>
<accession>A0A3B0TSF2</accession>
<evidence type="ECO:0000256" key="2">
    <source>
        <dbReference type="ARBA" id="ARBA00022729"/>
    </source>
</evidence>
<dbReference type="GO" id="GO:0030246">
    <property type="term" value="F:carbohydrate binding"/>
    <property type="evidence" value="ECO:0007669"/>
    <property type="project" value="TreeGrafter"/>
</dbReference>
<dbReference type="SUPFAM" id="SSF53822">
    <property type="entry name" value="Periplasmic binding protein-like I"/>
    <property type="match status" value="1"/>
</dbReference>
<dbReference type="InterPro" id="IPR028082">
    <property type="entry name" value="Peripla_BP_I"/>
</dbReference>
<dbReference type="InterPro" id="IPR050555">
    <property type="entry name" value="Bact_Solute-Bind_Prot2"/>
</dbReference>
<evidence type="ECO:0000259" key="3">
    <source>
        <dbReference type="Pfam" id="PF13407"/>
    </source>
</evidence>
<dbReference type="AlphaFoldDB" id="A0A3B0TSF2"/>
<proteinExistence type="predicted"/>
<evidence type="ECO:0000256" key="1">
    <source>
        <dbReference type="ARBA" id="ARBA00004196"/>
    </source>
</evidence>
<dbReference type="EMBL" id="UOEP01000102">
    <property type="protein sequence ID" value="VAW19640.1"/>
    <property type="molecule type" value="Genomic_DNA"/>
</dbReference>
<name>A0A3B0TSF2_9ZZZZ</name>
<evidence type="ECO:0000313" key="4">
    <source>
        <dbReference type="EMBL" id="VAW19640.1"/>
    </source>
</evidence>
<dbReference type="PANTHER" id="PTHR30036:SF1">
    <property type="entry name" value="D-XYLOSE-BINDING PERIPLASMIC PROTEIN"/>
    <property type="match status" value="1"/>
</dbReference>
<keyword evidence="2" id="KW-0732">Signal</keyword>
<dbReference type="Pfam" id="PF13407">
    <property type="entry name" value="Peripla_BP_4"/>
    <property type="match status" value="1"/>
</dbReference>
<organism evidence="4">
    <name type="scientific">hydrothermal vent metagenome</name>
    <dbReference type="NCBI Taxonomy" id="652676"/>
    <lineage>
        <taxon>unclassified sequences</taxon>
        <taxon>metagenomes</taxon>
        <taxon>ecological metagenomes</taxon>
    </lineage>
</organism>
<feature type="domain" description="Periplasmic binding protein" evidence="3">
    <location>
        <begin position="29"/>
        <end position="282"/>
    </location>
</feature>
<dbReference type="InterPro" id="IPR025997">
    <property type="entry name" value="SBP_2_dom"/>
</dbReference>
<gene>
    <name evidence="4" type="ORF">MNBD_BACTEROID01-1669</name>
</gene>
<sequence length="334" mass="37025">MKHIFKLFVFVFLPLLMGGGCVKNEPVKVGFLMHSLDKERWENDRDFFIQKVRELGGSVLVKVANNNANIQYKQAKELLRQGVKVLVVIPVDQFAAAKIVKEAHAKNVKVISYDRLILNCPLDYYVSTDNVKIGELQAGYLTKIKPKGNYALIGGSINDHNSQFLYIGQMNILQPLVEKGNIKIVYNELTNAWEESEGYEHAQKLLDETNNQVDAIIAGNDALALGALKALQEKGLAGKVLIAGMDADLQNLREIVKGNITCTVYKPIENLASTAAQMAMILGEEGECEKMFQTVSNGEVLVPSVLQGAKIVNKENLKLTVISEGYQKEEGIFR</sequence>
<dbReference type="GO" id="GO:0030288">
    <property type="term" value="C:outer membrane-bounded periplasmic space"/>
    <property type="evidence" value="ECO:0007669"/>
    <property type="project" value="TreeGrafter"/>
</dbReference>
<comment type="subcellular location">
    <subcellularLocation>
        <location evidence="1">Cell envelope</location>
    </subcellularLocation>
</comment>
<dbReference type="Gene3D" id="3.40.50.2300">
    <property type="match status" value="2"/>
</dbReference>
<dbReference type="PROSITE" id="PS51257">
    <property type="entry name" value="PROKAR_LIPOPROTEIN"/>
    <property type="match status" value="1"/>
</dbReference>
<reference evidence="4" key="1">
    <citation type="submission" date="2018-06" db="EMBL/GenBank/DDBJ databases">
        <authorList>
            <person name="Zhirakovskaya E."/>
        </authorList>
    </citation>
    <scope>NUCLEOTIDE SEQUENCE</scope>
</reference>